<comment type="caution">
    <text evidence="2">The sequence shown here is derived from an EMBL/GenBank/DDBJ whole genome shotgun (WGS) entry which is preliminary data.</text>
</comment>
<dbReference type="Proteomes" id="UP000305939">
    <property type="component" value="Unassembled WGS sequence"/>
</dbReference>
<dbReference type="AlphaFoldDB" id="A0A4S3M185"/>
<name>A0A4S3M185_9FLAO</name>
<organism evidence="2 3">
    <name type="scientific">Robertkochia marina</name>
    <dbReference type="NCBI Taxonomy" id="1227945"/>
    <lineage>
        <taxon>Bacteria</taxon>
        <taxon>Pseudomonadati</taxon>
        <taxon>Bacteroidota</taxon>
        <taxon>Flavobacteriia</taxon>
        <taxon>Flavobacteriales</taxon>
        <taxon>Flavobacteriaceae</taxon>
        <taxon>Robertkochia</taxon>
    </lineage>
</organism>
<gene>
    <name evidence="2" type="ORF">E7Z59_09875</name>
</gene>
<reference evidence="2 3" key="1">
    <citation type="submission" date="2019-04" db="EMBL/GenBank/DDBJ databases">
        <title>Draft genome sequence of Robertkochia marina CC-AMO-30D.</title>
        <authorList>
            <person name="Hameed A."/>
            <person name="Lin S.-Y."/>
            <person name="Shahina M."/>
            <person name="Lai W.-A."/>
            <person name="Young C.-C."/>
        </authorList>
    </citation>
    <scope>NUCLEOTIDE SEQUENCE [LARGE SCALE GENOMIC DNA]</scope>
    <source>
        <strain evidence="2 3">CC-AMO-30D</strain>
    </source>
</reference>
<accession>A0A4S3M185</accession>
<protein>
    <submittedName>
        <fullName evidence="2">DUF4258 domain-containing protein</fullName>
    </submittedName>
</protein>
<dbReference type="RefSeq" id="WP_136336153.1">
    <property type="nucleotide sequence ID" value="NZ_QXMP01000015.1"/>
</dbReference>
<evidence type="ECO:0000313" key="2">
    <source>
        <dbReference type="EMBL" id="THD67948.1"/>
    </source>
</evidence>
<keyword evidence="3" id="KW-1185">Reference proteome</keyword>
<feature type="transmembrane region" description="Helical" evidence="1">
    <location>
        <begin position="7"/>
        <end position="25"/>
    </location>
</feature>
<evidence type="ECO:0000313" key="3">
    <source>
        <dbReference type="Proteomes" id="UP000305939"/>
    </source>
</evidence>
<dbReference type="OrthoDB" id="1466970at2"/>
<proteinExistence type="predicted"/>
<keyword evidence="1" id="KW-0472">Membrane</keyword>
<sequence>MSLLKKIGFYLIGFSIGLIFLTFFLKGKNTEICYFPNCRVLKDIRSKDLTYSDQIQTLINNKTLTPEQIQTVLRDGDINFKESETEGAPCKTYLIEGDINEKTIELRVKNCDGYAEVIAIEELAD</sequence>
<keyword evidence="1" id="KW-1133">Transmembrane helix</keyword>
<evidence type="ECO:0000256" key="1">
    <source>
        <dbReference type="SAM" id="Phobius"/>
    </source>
</evidence>
<keyword evidence="1" id="KW-0812">Transmembrane</keyword>
<dbReference type="EMBL" id="SSMC01000002">
    <property type="protein sequence ID" value="THD67948.1"/>
    <property type="molecule type" value="Genomic_DNA"/>
</dbReference>